<dbReference type="SFLD" id="SFLDS00029">
    <property type="entry name" value="Radical_SAM"/>
    <property type="match status" value="1"/>
</dbReference>
<feature type="domain" description="Radical SAM core" evidence="5">
    <location>
        <begin position="29"/>
        <end position="225"/>
    </location>
</feature>
<dbReference type="PIR" id="H69401">
    <property type="entry name" value="H69401"/>
</dbReference>
<dbReference type="GO" id="GO:0003824">
    <property type="term" value="F:catalytic activity"/>
    <property type="evidence" value="ECO:0007669"/>
    <property type="project" value="InterPro"/>
</dbReference>
<dbReference type="STRING" id="224325.AF_1217"/>
<keyword evidence="2" id="KW-0479">Metal-binding</keyword>
<dbReference type="Proteomes" id="UP000002199">
    <property type="component" value="Chromosome"/>
</dbReference>
<dbReference type="eggNOG" id="arCOG00932">
    <property type="taxonomic scope" value="Archaea"/>
</dbReference>
<dbReference type="GO" id="GO:0046872">
    <property type="term" value="F:metal ion binding"/>
    <property type="evidence" value="ECO:0007669"/>
    <property type="project" value="UniProtKB-KW"/>
</dbReference>
<dbReference type="InterPro" id="IPR007197">
    <property type="entry name" value="rSAM"/>
</dbReference>
<sequence length="341" mass="39548">MGKGEDKGCSMRRIEAGSRYTYLPEGCRLCRKGAKLVLFVTGICNNSCFYCPVSKEKIGRDVVFANERPVKSVEDVFEEIEMMDAEGIAITGGEPLLKIEKVREYLKLAKKLDLHVHLYTSLPAGEKLKKLEGLDEIRFHPPELKSPEKYEESIRLAKKLGMDAGFEIPAIRFEEKIVEIVNRNDAFLNVNQLEVSESNWERIAESYSITDYYVSDEETERIVKEYERAEKFHYCSARFKDIAQFRRRLIRMAMNHPEFYAVTRDGTLVCTRVEGDAERLSIAEEILRKAGQEFVRFEDCIETTPELEKKIREALKSEGLRLRIVERYPTYNRLVLEVMDI</sequence>
<dbReference type="PhylomeDB" id="O29051"/>
<evidence type="ECO:0000313" key="6">
    <source>
        <dbReference type="EMBL" id="AAB90028.1"/>
    </source>
</evidence>
<keyword evidence="7" id="KW-1185">Reference proteome</keyword>
<gene>
    <name evidence="6" type="ordered locus">AF_1217</name>
</gene>
<evidence type="ECO:0000256" key="3">
    <source>
        <dbReference type="ARBA" id="ARBA00023004"/>
    </source>
</evidence>
<evidence type="ECO:0000259" key="5">
    <source>
        <dbReference type="PROSITE" id="PS51918"/>
    </source>
</evidence>
<keyword evidence="1" id="KW-0949">S-adenosyl-L-methionine</keyword>
<dbReference type="SUPFAM" id="SSF102114">
    <property type="entry name" value="Radical SAM enzymes"/>
    <property type="match status" value="1"/>
</dbReference>
<dbReference type="GO" id="GO:0051536">
    <property type="term" value="F:iron-sulfur cluster binding"/>
    <property type="evidence" value="ECO:0007669"/>
    <property type="project" value="UniProtKB-KW"/>
</dbReference>
<protein>
    <recommendedName>
        <fullName evidence="5">Radical SAM core domain-containing protein</fullName>
    </recommendedName>
</protein>
<dbReference type="InterPro" id="IPR058374">
    <property type="entry name" value="DUF8061"/>
</dbReference>
<name>O29051_ARCFU</name>
<dbReference type="CDD" id="cd01335">
    <property type="entry name" value="Radical_SAM"/>
    <property type="match status" value="1"/>
</dbReference>
<dbReference type="EMBL" id="AE000782">
    <property type="protein sequence ID" value="AAB90028.1"/>
    <property type="molecule type" value="Genomic_DNA"/>
</dbReference>
<dbReference type="InterPro" id="IPR040087">
    <property type="entry name" value="MJ0021-like"/>
</dbReference>
<proteinExistence type="predicted"/>
<dbReference type="Pfam" id="PF26257">
    <property type="entry name" value="DUF8061"/>
    <property type="match status" value="1"/>
</dbReference>
<dbReference type="PANTHER" id="PTHR43288:SF1">
    <property type="entry name" value="GLYCYL-RADICAL ENZYME ACTIVATING ENZYME MJ0021-RELATED"/>
    <property type="match status" value="1"/>
</dbReference>
<evidence type="ECO:0000256" key="1">
    <source>
        <dbReference type="ARBA" id="ARBA00022691"/>
    </source>
</evidence>
<dbReference type="InterPro" id="IPR013785">
    <property type="entry name" value="Aldolase_TIM"/>
</dbReference>
<evidence type="ECO:0000256" key="4">
    <source>
        <dbReference type="ARBA" id="ARBA00023014"/>
    </source>
</evidence>
<dbReference type="SFLD" id="SFLDG01108">
    <property type="entry name" value="Uncharacterised_Radical_SAM_Su"/>
    <property type="match status" value="1"/>
</dbReference>
<dbReference type="KEGG" id="afu:AF_1217"/>
<dbReference type="AlphaFoldDB" id="O29051"/>
<dbReference type="HOGENOM" id="CLU_053467_0_0_2"/>
<dbReference type="Gene3D" id="3.20.20.70">
    <property type="entry name" value="Aldolase class I"/>
    <property type="match status" value="1"/>
</dbReference>
<evidence type="ECO:0000313" key="7">
    <source>
        <dbReference type="Proteomes" id="UP000002199"/>
    </source>
</evidence>
<keyword evidence="4" id="KW-0411">Iron-sulfur</keyword>
<dbReference type="PaxDb" id="224325-AF_1217"/>
<accession>O29051</accession>
<dbReference type="InterPro" id="IPR058240">
    <property type="entry name" value="rSAM_sf"/>
</dbReference>
<dbReference type="Pfam" id="PF04055">
    <property type="entry name" value="Radical_SAM"/>
    <property type="match status" value="1"/>
</dbReference>
<dbReference type="PROSITE" id="PS51918">
    <property type="entry name" value="RADICAL_SAM"/>
    <property type="match status" value="1"/>
</dbReference>
<organism evidence="6 7">
    <name type="scientific">Archaeoglobus fulgidus (strain ATCC 49558 / DSM 4304 / JCM 9628 / NBRC 100126 / VC-16)</name>
    <dbReference type="NCBI Taxonomy" id="224325"/>
    <lineage>
        <taxon>Archaea</taxon>
        <taxon>Methanobacteriati</taxon>
        <taxon>Methanobacteriota</taxon>
        <taxon>Archaeoglobi</taxon>
        <taxon>Archaeoglobales</taxon>
        <taxon>Archaeoglobaceae</taxon>
        <taxon>Archaeoglobus</taxon>
    </lineage>
</organism>
<keyword evidence="3" id="KW-0408">Iron</keyword>
<reference evidence="6 7" key="1">
    <citation type="journal article" date="1997" name="Nature">
        <title>The complete genome sequence of the hyperthermophilic, sulphate-reducing archaeon Archaeoglobus fulgidus.</title>
        <authorList>
            <person name="Klenk H.P."/>
            <person name="Clayton R.A."/>
            <person name="Tomb J."/>
            <person name="White O."/>
            <person name="Nelson K.E."/>
            <person name="Ketchum K.A."/>
            <person name="Dodson R.J."/>
            <person name="Gwinn M."/>
            <person name="Hickey E.K."/>
            <person name="Peterson J.D."/>
            <person name="Richardson D.L."/>
            <person name="Kerlavage A.R."/>
            <person name="Graham D.E."/>
            <person name="Kyrpides N.C."/>
            <person name="Fleischmann R.D."/>
            <person name="Quackenbush J."/>
            <person name="Lee N.H."/>
            <person name="Sutton G.G."/>
            <person name="Gill S."/>
            <person name="Kirkness E.F."/>
            <person name="Dougherty B.A."/>
            <person name="McKenney K."/>
            <person name="Adams M.D."/>
            <person name="Loftus B."/>
            <person name="Peterson S."/>
            <person name="Reich C.I."/>
            <person name="McNeil L.K."/>
            <person name="Badger J.H."/>
            <person name="Glodek A."/>
            <person name="Zhou L."/>
            <person name="Overbeek R."/>
            <person name="Gocayne J.D."/>
            <person name="Weidman J.F."/>
            <person name="McDonald L."/>
            <person name="Utterback T."/>
            <person name="Cotton M.D."/>
            <person name="Spriggs T."/>
            <person name="Artiach P."/>
            <person name="Kaine B.P."/>
            <person name="Sykes S.M."/>
            <person name="Sadow P.W."/>
            <person name="D'Andrea K.P."/>
            <person name="Bowman C."/>
            <person name="Fujii C."/>
            <person name="Garland S.A."/>
            <person name="Mason T.M."/>
            <person name="Olsen G.J."/>
            <person name="Fraser C.M."/>
            <person name="Smith H.O."/>
            <person name="Woese C.R."/>
            <person name="Venter J.C."/>
        </authorList>
    </citation>
    <scope>NUCLEOTIDE SEQUENCE [LARGE SCALE GENOMIC DNA]</scope>
    <source>
        <strain evidence="7">ATCC 49558 / DSM 4304 / JCM 9628 / NBRC 100126 / VC-16</strain>
    </source>
</reference>
<dbReference type="DNASU" id="1484441"/>
<dbReference type="PANTHER" id="PTHR43288">
    <property type="entry name" value="BIOTIN SYNTHASE-RELATED PROTEIN, RADICAL SAM SUPERFAMILY"/>
    <property type="match status" value="1"/>
</dbReference>
<evidence type="ECO:0000256" key="2">
    <source>
        <dbReference type="ARBA" id="ARBA00022723"/>
    </source>
</evidence>
<dbReference type="EnsemblBacteria" id="AAB90028">
    <property type="protein sequence ID" value="AAB90028"/>
    <property type="gene ID" value="AF_1217"/>
</dbReference>